<dbReference type="AlphaFoldDB" id="A0A9X3MQZ0"/>
<keyword evidence="3" id="KW-1185">Reference proteome</keyword>
<dbReference type="EMBL" id="JAPDOD010000007">
    <property type="protein sequence ID" value="MDA0160752.1"/>
    <property type="molecule type" value="Genomic_DNA"/>
</dbReference>
<comment type="caution">
    <text evidence="2">The sequence shown here is derived from an EMBL/GenBank/DDBJ whole genome shotgun (WGS) entry which is preliminary data.</text>
</comment>
<name>A0A9X3MQZ0_9ACTN</name>
<feature type="region of interest" description="Disordered" evidence="1">
    <location>
        <begin position="1"/>
        <end position="26"/>
    </location>
</feature>
<organism evidence="2 3">
    <name type="scientific">Solirubrobacter ginsenosidimutans</name>
    <dbReference type="NCBI Taxonomy" id="490573"/>
    <lineage>
        <taxon>Bacteria</taxon>
        <taxon>Bacillati</taxon>
        <taxon>Actinomycetota</taxon>
        <taxon>Thermoleophilia</taxon>
        <taxon>Solirubrobacterales</taxon>
        <taxon>Solirubrobacteraceae</taxon>
        <taxon>Solirubrobacter</taxon>
    </lineage>
</organism>
<feature type="compositionally biased region" description="Basic and acidic residues" evidence="1">
    <location>
        <begin position="15"/>
        <end position="26"/>
    </location>
</feature>
<gene>
    <name evidence="2" type="ORF">OM076_10790</name>
</gene>
<evidence type="ECO:0000256" key="1">
    <source>
        <dbReference type="SAM" id="MobiDB-lite"/>
    </source>
</evidence>
<dbReference type="RefSeq" id="WP_372518024.1">
    <property type="nucleotide sequence ID" value="NZ_JAPDOD010000007.1"/>
</dbReference>
<protein>
    <submittedName>
        <fullName evidence="2">Uncharacterized protein</fullName>
    </submittedName>
</protein>
<proteinExistence type="predicted"/>
<accession>A0A9X3MQZ0</accession>
<dbReference type="Proteomes" id="UP001149140">
    <property type="component" value="Unassembled WGS sequence"/>
</dbReference>
<evidence type="ECO:0000313" key="3">
    <source>
        <dbReference type="Proteomes" id="UP001149140"/>
    </source>
</evidence>
<reference evidence="2" key="1">
    <citation type="submission" date="2022-10" db="EMBL/GenBank/DDBJ databases">
        <title>The WGS of Solirubrobacter ginsenosidimutans DSM 21036.</title>
        <authorList>
            <person name="Jiang Z."/>
        </authorList>
    </citation>
    <scope>NUCLEOTIDE SEQUENCE</scope>
    <source>
        <strain evidence="2">DSM 21036</strain>
    </source>
</reference>
<sequence>MAQAVNGHRGAVTRMRTERSSNRGDALRTNVIQGCHSDRVPKRPAACPQQLKEAQMLLWIVGAFMQQTAKAVAANASAAQY</sequence>
<evidence type="ECO:0000313" key="2">
    <source>
        <dbReference type="EMBL" id="MDA0160752.1"/>
    </source>
</evidence>